<dbReference type="PROSITE" id="PS50089">
    <property type="entry name" value="ZF_RING_2"/>
    <property type="match status" value="1"/>
</dbReference>
<feature type="transmembrane region" description="Helical" evidence="9">
    <location>
        <begin position="149"/>
        <end position="171"/>
    </location>
</feature>
<gene>
    <name evidence="11" type="ORF">M0R45_005447</name>
</gene>
<evidence type="ECO:0000256" key="6">
    <source>
        <dbReference type="ARBA" id="ARBA00030110"/>
    </source>
</evidence>
<evidence type="ECO:0000313" key="12">
    <source>
        <dbReference type="Proteomes" id="UP001457282"/>
    </source>
</evidence>
<evidence type="ECO:0000256" key="9">
    <source>
        <dbReference type="SAM" id="Phobius"/>
    </source>
</evidence>
<dbReference type="GO" id="GO:0012505">
    <property type="term" value="C:endomembrane system"/>
    <property type="evidence" value="ECO:0007669"/>
    <property type="project" value="UniProtKB-SubCell"/>
</dbReference>
<keyword evidence="8" id="KW-0862">Zinc</keyword>
<evidence type="ECO:0000256" key="1">
    <source>
        <dbReference type="ARBA" id="ARBA00004127"/>
    </source>
</evidence>
<evidence type="ECO:0000256" key="8">
    <source>
        <dbReference type="PROSITE-ProRule" id="PRU00175"/>
    </source>
</evidence>
<dbReference type="InterPro" id="IPR038896">
    <property type="entry name" value="RNF170"/>
</dbReference>
<evidence type="ECO:0000259" key="10">
    <source>
        <dbReference type="PROSITE" id="PS50089"/>
    </source>
</evidence>
<evidence type="ECO:0000256" key="3">
    <source>
        <dbReference type="ARBA" id="ARBA00022692"/>
    </source>
</evidence>
<dbReference type="GO" id="GO:0008270">
    <property type="term" value="F:zinc ion binding"/>
    <property type="evidence" value="ECO:0007669"/>
    <property type="project" value="UniProtKB-KW"/>
</dbReference>
<dbReference type="PANTHER" id="PTHR22894">
    <property type="entry name" value="RING-TYPE DOMAIN-CONTAINING PROTEIN"/>
    <property type="match status" value="1"/>
</dbReference>
<evidence type="ECO:0000256" key="4">
    <source>
        <dbReference type="ARBA" id="ARBA00022989"/>
    </source>
</evidence>
<dbReference type="EMBL" id="JBEDUW010000001">
    <property type="protein sequence ID" value="KAK9949939.1"/>
    <property type="molecule type" value="Genomic_DNA"/>
</dbReference>
<reference evidence="11 12" key="1">
    <citation type="journal article" date="2023" name="G3 (Bethesda)">
        <title>A chromosome-length genome assembly and annotation of blackberry (Rubus argutus, cv. 'Hillquist').</title>
        <authorList>
            <person name="Bruna T."/>
            <person name="Aryal R."/>
            <person name="Dudchenko O."/>
            <person name="Sargent D.J."/>
            <person name="Mead D."/>
            <person name="Buti M."/>
            <person name="Cavallini A."/>
            <person name="Hytonen T."/>
            <person name="Andres J."/>
            <person name="Pham M."/>
            <person name="Weisz D."/>
            <person name="Mascagni F."/>
            <person name="Usai G."/>
            <person name="Natali L."/>
            <person name="Bassil N."/>
            <person name="Fernandez G.E."/>
            <person name="Lomsadze A."/>
            <person name="Armour M."/>
            <person name="Olukolu B."/>
            <person name="Poorten T."/>
            <person name="Britton C."/>
            <person name="Davik J."/>
            <person name="Ashrafi H."/>
            <person name="Aiden E.L."/>
            <person name="Borodovsky M."/>
            <person name="Worthington M."/>
        </authorList>
    </citation>
    <scope>NUCLEOTIDE SEQUENCE [LARGE SCALE GENOMIC DNA]</scope>
    <source>
        <strain evidence="11">PI 553951</strain>
    </source>
</reference>
<keyword evidence="12" id="KW-1185">Reference proteome</keyword>
<feature type="transmembrane region" description="Helical" evidence="9">
    <location>
        <begin position="124"/>
        <end position="143"/>
    </location>
</feature>
<dbReference type="SUPFAM" id="SSF57850">
    <property type="entry name" value="RING/U-box"/>
    <property type="match status" value="1"/>
</dbReference>
<accession>A0AAW1YN67</accession>
<dbReference type="Pfam" id="PF06803">
    <property type="entry name" value="DUF1232"/>
    <property type="match status" value="1"/>
</dbReference>
<protein>
    <recommendedName>
        <fullName evidence="2">E3 ubiquitin-protein ligase RNF170</fullName>
    </recommendedName>
    <alternativeName>
        <fullName evidence="7">RING finger protein 170</fullName>
    </alternativeName>
    <alternativeName>
        <fullName evidence="6">RING-type E3 ubiquitin transferase RNF170</fullName>
    </alternativeName>
</protein>
<dbReference type="AlphaFoldDB" id="A0AAW1YN67"/>
<evidence type="ECO:0000256" key="7">
    <source>
        <dbReference type="ARBA" id="ARBA00031107"/>
    </source>
</evidence>
<organism evidence="11 12">
    <name type="scientific">Rubus argutus</name>
    <name type="common">Southern blackberry</name>
    <dbReference type="NCBI Taxonomy" id="59490"/>
    <lineage>
        <taxon>Eukaryota</taxon>
        <taxon>Viridiplantae</taxon>
        <taxon>Streptophyta</taxon>
        <taxon>Embryophyta</taxon>
        <taxon>Tracheophyta</taxon>
        <taxon>Spermatophyta</taxon>
        <taxon>Magnoliopsida</taxon>
        <taxon>eudicotyledons</taxon>
        <taxon>Gunneridae</taxon>
        <taxon>Pentapetalae</taxon>
        <taxon>rosids</taxon>
        <taxon>fabids</taxon>
        <taxon>Rosales</taxon>
        <taxon>Rosaceae</taxon>
        <taxon>Rosoideae</taxon>
        <taxon>Rosoideae incertae sedis</taxon>
        <taxon>Rubus</taxon>
    </lineage>
</organism>
<proteinExistence type="predicted"/>
<dbReference type="InterPro" id="IPR001841">
    <property type="entry name" value="Znf_RING"/>
</dbReference>
<dbReference type="GO" id="GO:0061630">
    <property type="term" value="F:ubiquitin protein ligase activity"/>
    <property type="evidence" value="ECO:0007669"/>
    <property type="project" value="InterPro"/>
</dbReference>
<evidence type="ECO:0000256" key="5">
    <source>
        <dbReference type="ARBA" id="ARBA00023136"/>
    </source>
</evidence>
<sequence length="185" mass="21056">MDAPPADDLCSVCQSNFDVPCQANCSHWFFGNCILLVWSHGSTLQPCRCPLCRRQITLLVPTEASMRHHDVPEVAEILGNVAMYNRSFRGHFRGLIQTMRDLPFLLQRLLQELWDPQRSLPRVLRARVCITMILSAAYVLSPVDFFPEAIFGVVGLLDDFLVVLIVLLYSATIYRSVLYQRHGGY</sequence>
<dbReference type="PANTHER" id="PTHR22894:SF5">
    <property type="entry name" value="RING-TYPE DOMAIN-CONTAINING PROTEIN"/>
    <property type="match status" value="1"/>
</dbReference>
<keyword evidence="8" id="KW-0479">Metal-binding</keyword>
<dbReference type="Gene3D" id="3.30.40.10">
    <property type="entry name" value="Zinc/RING finger domain, C3HC4 (zinc finger)"/>
    <property type="match status" value="1"/>
</dbReference>
<keyword evidence="4 9" id="KW-1133">Transmembrane helix</keyword>
<keyword evidence="8" id="KW-0863">Zinc-finger</keyword>
<comment type="caution">
    <text evidence="11">The sequence shown here is derived from an EMBL/GenBank/DDBJ whole genome shotgun (WGS) entry which is preliminary data.</text>
</comment>
<dbReference type="Proteomes" id="UP001457282">
    <property type="component" value="Unassembled WGS sequence"/>
</dbReference>
<evidence type="ECO:0000256" key="2">
    <source>
        <dbReference type="ARBA" id="ARBA00014068"/>
    </source>
</evidence>
<name>A0AAW1YN67_RUBAR</name>
<feature type="domain" description="RING-type" evidence="10">
    <location>
        <begin position="10"/>
        <end position="53"/>
    </location>
</feature>
<dbReference type="InterPro" id="IPR010652">
    <property type="entry name" value="DUF1232"/>
</dbReference>
<dbReference type="InterPro" id="IPR013083">
    <property type="entry name" value="Znf_RING/FYVE/PHD"/>
</dbReference>
<evidence type="ECO:0000313" key="11">
    <source>
        <dbReference type="EMBL" id="KAK9949939.1"/>
    </source>
</evidence>
<comment type="subcellular location">
    <subcellularLocation>
        <location evidence="1">Endomembrane system</location>
        <topology evidence="1">Multi-pass membrane protein</topology>
    </subcellularLocation>
</comment>
<keyword evidence="5 9" id="KW-0472">Membrane</keyword>
<keyword evidence="3 9" id="KW-0812">Transmembrane</keyword>